<reference evidence="3" key="1">
    <citation type="journal article" date="2019" name="Int. J. Syst. Evol. Microbiol.">
        <title>The Global Catalogue of Microorganisms (GCM) 10K type strain sequencing project: providing services to taxonomists for standard genome sequencing and annotation.</title>
        <authorList>
            <consortium name="The Broad Institute Genomics Platform"/>
            <consortium name="The Broad Institute Genome Sequencing Center for Infectious Disease"/>
            <person name="Wu L."/>
            <person name="Ma J."/>
        </authorList>
    </citation>
    <scope>NUCLEOTIDE SEQUENCE [LARGE SCALE GENOMIC DNA]</scope>
    <source>
        <strain evidence="3">KCTC 33676</strain>
    </source>
</reference>
<proteinExistence type="predicted"/>
<evidence type="ECO:0000313" key="3">
    <source>
        <dbReference type="Proteomes" id="UP001597497"/>
    </source>
</evidence>
<name>A0ABW5R907_9BACL</name>
<comment type="caution">
    <text evidence="2">The sequence shown here is derived from an EMBL/GenBank/DDBJ whole genome shotgun (WGS) entry which is preliminary data.</text>
</comment>
<evidence type="ECO:0000259" key="1">
    <source>
        <dbReference type="Pfam" id="PF00723"/>
    </source>
</evidence>
<sequence length="660" mass="76186">MTRHFALGNGKMLVNLDDRGMIRDVYYPYVGQWNHVGGYPFRIGIWTDGQFSWLTESVWEVNRCRYVTHSLVTDISLKHEVWQLEIEMQAGVHQRDCIFLNGLKLINHGSKQRNIRLYFHQDLSIDESEVGDTAAYYPDLHSLFHYKKNRYFMFNGNQSGLGMNEYSTGIKRFHQAEGTWRDAENGKLSCNPIAQGSVDSAIAFHVEVEAGQSAQVHYWFSAGSQLDEVVALDQYVRENRPGALLDRIRIYWQKWSSKCEMDAGDLEPSLLRLYRQSLLLVRTQINTNGAIVAANDSEILAYNRDHYSYMWPRDGALIAHAMSQAGYHGTIVPFFHFCARHMHPSGYLHHKYNPDGTIGSSWHPYIQNGEKQLPIQEDETALVLHVLWKDYERHKVIELPQSLYKILIRKAAAFLETYWLKDLSLPYPSYDLWEERYGIHTFTCAAVYAGLLAASNFCNLFGDLPSSEQFRERAEEVQNGIIKHLWNEREQRFARGLIQIEGTWKQDLTPESSIIGLYLFEVLPVNDSRLIQTIDQLRSQLQVNTDIGGIARYSGDSYFLSGDLSDRVPGNPWIICTLWFAMWDMEVADSLESLRQTKEHLHWTVRHALSSDVLPEQLHPYEGTPLSVAPLTWSHATYLMAVHTYIRRYQELSSSITEDI</sequence>
<dbReference type="Pfam" id="PF00723">
    <property type="entry name" value="Glyco_hydro_15"/>
    <property type="match status" value="1"/>
</dbReference>
<feature type="domain" description="GH15-like" evidence="1">
    <location>
        <begin position="282"/>
        <end position="642"/>
    </location>
</feature>
<dbReference type="PANTHER" id="PTHR31616:SF13">
    <property type="entry name" value="GLUCAN 1,4-ALPHA-GLUCOSIDASE"/>
    <property type="match status" value="1"/>
</dbReference>
<dbReference type="InterPro" id="IPR008928">
    <property type="entry name" value="6-hairpin_glycosidase_sf"/>
</dbReference>
<dbReference type="SUPFAM" id="SSF48208">
    <property type="entry name" value="Six-hairpin glycosidases"/>
    <property type="match status" value="1"/>
</dbReference>
<dbReference type="Gene3D" id="1.50.10.10">
    <property type="match status" value="1"/>
</dbReference>
<dbReference type="Gene3D" id="2.70.98.40">
    <property type="entry name" value="Glycoside hydrolase, family 65, N-terminal domain"/>
    <property type="match status" value="1"/>
</dbReference>
<dbReference type="PANTHER" id="PTHR31616">
    <property type="entry name" value="TREHALASE"/>
    <property type="match status" value="1"/>
</dbReference>
<gene>
    <name evidence="2" type="ORF">ACFSUC_06365</name>
</gene>
<dbReference type="InterPro" id="IPR037018">
    <property type="entry name" value="GH65_N"/>
</dbReference>
<keyword evidence="3" id="KW-1185">Reference proteome</keyword>
<accession>A0ABW5R907</accession>
<dbReference type="RefSeq" id="WP_379928664.1">
    <property type="nucleotide sequence ID" value="NZ_JBHUMM010000010.1"/>
</dbReference>
<dbReference type="GO" id="GO:0016787">
    <property type="term" value="F:hydrolase activity"/>
    <property type="evidence" value="ECO:0007669"/>
    <property type="project" value="UniProtKB-KW"/>
</dbReference>
<organism evidence="2 3">
    <name type="scientific">Marinicrinis sediminis</name>
    <dbReference type="NCBI Taxonomy" id="1652465"/>
    <lineage>
        <taxon>Bacteria</taxon>
        <taxon>Bacillati</taxon>
        <taxon>Bacillota</taxon>
        <taxon>Bacilli</taxon>
        <taxon>Bacillales</taxon>
        <taxon>Paenibacillaceae</taxon>
    </lineage>
</organism>
<dbReference type="Proteomes" id="UP001597497">
    <property type="component" value="Unassembled WGS sequence"/>
</dbReference>
<dbReference type="EMBL" id="JBHUMM010000010">
    <property type="protein sequence ID" value="MFD2671226.1"/>
    <property type="molecule type" value="Genomic_DNA"/>
</dbReference>
<dbReference type="InterPro" id="IPR011613">
    <property type="entry name" value="GH15-like"/>
</dbReference>
<dbReference type="InterPro" id="IPR012341">
    <property type="entry name" value="6hp_glycosidase-like_sf"/>
</dbReference>
<protein>
    <submittedName>
        <fullName evidence="2">Glycoside hydrolase family 15 protein</fullName>
    </submittedName>
</protein>
<evidence type="ECO:0000313" key="2">
    <source>
        <dbReference type="EMBL" id="MFD2671226.1"/>
    </source>
</evidence>
<keyword evidence="2" id="KW-0378">Hydrolase</keyword>